<evidence type="ECO:0000313" key="1">
    <source>
        <dbReference type="EMBL" id="KAG2822552.1"/>
    </source>
</evidence>
<gene>
    <name evidence="1" type="ORF">PC113_g22316</name>
</gene>
<dbReference type="Proteomes" id="UP000735874">
    <property type="component" value="Unassembled WGS sequence"/>
</dbReference>
<evidence type="ECO:0000313" key="2">
    <source>
        <dbReference type="Proteomes" id="UP000735874"/>
    </source>
</evidence>
<accession>A0A8T0Y536</accession>
<name>A0A8T0Y536_9STRA</name>
<dbReference type="EMBL" id="RCMG01001657">
    <property type="protein sequence ID" value="KAG2822552.1"/>
    <property type="molecule type" value="Genomic_DNA"/>
</dbReference>
<dbReference type="AlphaFoldDB" id="A0A8T0Y536"/>
<reference evidence="1" key="1">
    <citation type="submission" date="2018-10" db="EMBL/GenBank/DDBJ databases">
        <title>Effector identification in a new, highly contiguous assembly of the strawberry crown rot pathogen Phytophthora cactorum.</title>
        <authorList>
            <person name="Armitage A.D."/>
            <person name="Nellist C.F."/>
            <person name="Bates H."/>
            <person name="Vickerstaff R.J."/>
            <person name="Harrison R.J."/>
        </authorList>
    </citation>
    <scope>NUCLEOTIDE SEQUENCE</scope>
    <source>
        <strain evidence="1">15-7</strain>
    </source>
</reference>
<sequence length="68" mass="7234">MKLFDSGCAASGRRAAVEEEKASLMPERKLGASIGLQTLEVSCFSSGVISDTILGTLSDILKKRLLPH</sequence>
<proteinExistence type="predicted"/>
<comment type="caution">
    <text evidence="1">The sequence shown here is derived from an EMBL/GenBank/DDBJ whole genome shotgun (WGS) entry which is preliminary data.</text>
</comment>
<organism evidence="1 2">
    <name type="scientific">Phytophthora cactorum</name>
    <dbReference type="NCBI Taxonomy" id="29920"/>
    <lineage>
        <taxon>Eukaryota</taxon>
        <taxon>Sar</taxon>
        <taxon>Stramenopiles</taxon>
        <taxon>Oomycota</taxon>
        <taxon>Peronosporomycetes</taxon>
        <taxon>Peronosporales</taxon>
        <taxon>Peronosporaceae</taxon>
        <taxon>Phytophthora</taxon>
    </lineage>
</organism>
<protein>
    <submittedName>
        <fullName evidence="1">Uncharacterized protein</fullName>
    </submittedName>
</protein>